<organism evidence="4 5">
    <name type="scientific">Serratia rhizosphaerae</name>
    <dbReference type="NCBI Taxonomy" id="2597702"/>
    <lineage>
        <taxon>Bacteria</taxon>
        <taxon>Pseudomonadati</taxon>
        <taxon>Pseudomonadota</taxon>
        <taxon>Gammaproteobacteria</taxon>
        <taxon>Enterobacterales</taxon>
        <taxon>Yersiniaceae</taxon>
        <taxon>Serratia</taxon>
    </lineage>
</organism>
<dbReference type="RefSeq" id="WP_160030660.1">
    <property type="nucleotide sequence ID" value="NZ_CP041764.1"/>
</dbReference>
<dbReference type="Gene3D" id="2.180.10.10">
    <property type="entry name" value="RHS repeat-associated core"/>
    <property type="match status" value="1"/>
</dbReference>
<dbReference type="PANTHER" id="PTHR32305:SF15">
    <property type="entry name" value="PROTEIN RHSA-RELATED"/>
    <property type="match status" value="1"/>
</dbReference>
<dbReference type="InterPro" id="IPR022385">
    <property type="entry name" value="Rhs_assc_core"/>
</dbReference>
<evidence type="ECO:0000256" key="1">
    <source>
        <dbReference type="ARBA" id="ARBA00022737"/>
    </source>
</evidence>
<dbReference type="InterPro" id="IPR056823">
    <property type="entry name" value="TEN-like_YD-shell"/>
</dbReference>
<dbReference type="InterPro" id="IPR050708">
    <property type="entry name" value="T6SS_VgrG/RHS"/>
</dbReference>
<feature type="domain" description="Teneurin-like YD-shell" evidence="3">
    <location>
        <begin position="47"/>
        <end position="353"/>
    </location>
</feature>
<gene>
    <name evidence="4" type="ORF">FO014_19240</name>
</gene>
<evidence type="ECO:0000313" key="5">
    <source>
        <dbReference type="Proteomes" id="UP000430368"/>
    </source>
</evidence>
<dbReference type="PRINTS" id="PR00394">
    <property type="entry name" value="RHSPROTEIN"/>
</dbReference>
<reference evidence="4 5" key="1">
    <citation type="submission" date="2019-07" db="EMBL/GenBank/DDBJ databases">
        <title>Serratia dokdonensis sp. nov., an elicitor of systemic resistance in Nicotiana Tabacum.</title>
        <authorList>
            <person name="Son J.-S."/>
            <person name="Hwang Y.-J."/>
            <person name="Lee S.-Y."/>
            <person name="Ghim S.-Y."/>
        </authorList>
    </citation>
    <scope>NUCLEOTIDE SEQUENCE [LARGE SCALE GENOMIC DNA]</scope>
    <source>
        <strain evidence="4 5">KUDC3025</strain>
    </source>
</reference>
<protein>
    <recommendedName>
        <fullName evidence="6">Cell wall-associated polypeptide CWBP200</fullName>
    </recommendedName>
</protein>
<dbReference type="NCBIfam" id="TIGR01643">
    <property type="entry name" value="YD_repeat_2x"/>
    <property type="match status" value="2"/>
</dbReference>
<evidence type="ECO:0008006" key="6">
    <source>
        <dbReference type="Google" id="ProtNLM"/>
    </source>
</evidence>
<feature type="domain" description="Bacterial EndoU nuclease" evidence="2">
    <location>
        <begin position="388"/>
        <end position="510"/>
    </location>
</feature>
<dbReference type="Pfam" id="PF14436">
    <property type="entry name" value="EndoU_bacteria"/>
    <property type="match status" value="1"/>
</dbReference>
<proteinExistence type="predicted"/>
<evidence type="ECO:0000313" key="4">
    <source>
        <dbReference type="EMBL" id="QHA88937.1"/>
    </source>
</evidence>
<dbReference type="InterPro" id="IPR029501">
    <property type="entry name" value="EndoU_bac"/>
</dbReference>
<evidence type="ECO:0000259" key="2">
    <source>
        <dbReference type="Pfam" id="PF14436"/>
    </source>
</evidence>
<name>A0ABX6GRM5_9GAMM</name>
<evidence type="ECO:0000259" key="3">
    <source>
        <dbReference type="Pfam" id="PF25023"/>
    </source>
</evidence>
<keyword evidence="5" id="KW-1185">Reference proteome</keyword>
<dbReference type="Pfam" id="PF25023">
    <property type="entry name" value="TEN_YD-shell"/>
    <property type="match status" value="1"/>
</dbReference>
<dbReference type="PANTHER" id="PTHR32305">
    <property type="match status" value="1"/>
</dbReference>
<sequence>MPDGSTLSQLRYGSGHLLQTALQTAGQRLDIAGWQRDKLHREVTCTLGEVTQETRYDSVGRITLRRASSERSHPLVFERRYQWDRQDLVVQQKLIENDNLTDGPQFQQRRFGYDARGQLTHSILPQREERFYYDPAGNRSDGPAVTVWRNLLQRLNGHRWGYDGFGRLSWRRDGNTGVEQRFQYDAEHRLTAVTFDGDSRHQRAEYRYDALGRRTRKTLYPHHGEPQTTLFHWNGLQMVGEHSPDQPLRSTQYLYKEDSYEPLARVDRHGDSSEIYWYHSELNGLPERMTDAQGKVVWHGRFSAWGSTDAESGTLATAQNLRYQGQYLDRETGLHYNLFRYYDPNCGRFTQSDPIGLAGGENTYAYTPNPISWVDPLGLAGCAPKINAKHVFHGEINRRGNAVGFHHEASIGHQGKARITQTTNTPNAQGVYQGKVEIFNSATGQWIQKGPQSSFFPKSWNRAQVMNEIRGAYNNGTVLPNGKWSGLSPSGVKIEGWLTPSGNINTAYPIY</sequence>
<keyword evidence="1" id="KW-0677">Repeat</keyword>
<accession>A0ABX6GRM5</accession>
<dbReference type="InterPro" id="IPR006530">
    <property type="entry name" value="YD"/>
</dbReference>
<dbReference type="Proteomes" id="UP000430368">
    <property type="component" value="Chromosome"/>
</dbReference>
<dbReference type="NCBIfam" id="TIGR03696">
    <property type="entry name" value="Rhs_assc_core"/>
    <property type="match status" value="1"/>
</dbReference>
<dbReference type="EMBL" id="CP041764">
    <property type="protein sequence ID" value="QHA88937.1"/>
    <property type="molecule type" value="Genomic_DNA"/>
</dbReference>